<comment type="caution">
    <text evidence="3">The sequence shown here is derived from an EMBL/GenBank/DDBJ whole genome shotgun (WGS) entry which is preliminary data.</text>
</comment>
<reference evidence="3" key="2">
    <citation type="submission" date="2023-06" db="EMBL/GenBank/DDBJ databases">
        <authorList>
            <consortium name="Lawrence Berkeley National Laboratory"/>
            <person name="Mondo S.J."/>
            <person name="Hensen N."/>
            <person name="Bonometti L."/>
            <person name="Westerberg I."/>
            <person name="Brannstrom I.O."/>
            <person name="Guillou S."/>
            <person name="Cros-Aarteil S."/>
            <person name="Calhoun S."/>
            <person name="Haridas S."/>
            <person name="Kuo A."/>
            <person name="Pangilinan J."/>
            <person name="Riley R."/>
            <person name="Labutti K."/>
            <person name="Andreopoulos B."/>
            <person name="Lipzen A."/>
            <person name="Chen C."/>
            <person name="Yanf M."/>
            <person name="Daum C."/>
            <person name="Ng V."/>
            <person name="Clum A."/>
            <person name="Steindorff A."/>
            <person name="Ohm R."/>
            <person name="Martin F."/>
            <person name="Silar P."/>
            <person name="Natvig D."/>
            <person name="Lalanne C."/>
            <person name="Gautier V."/>
            <person name="Ament-Velasquez S.L."/>
            <person name="Kruys A."/>
            <person name="Hutchinson M.I."/>
            <person name="Powell A.J."/>
            <person name="Barry K."/>
            <person name="Miller A.N."/>
            <person name="Grigoriev I.V."/>
            <person name="Debuchy R."/>
            <person name="Gladieux P."/>
            <person name="Thoren M.H."/>
            <person name="Johannesson H."/>
        </authorList>
    </citation>
    <scope>NUCLEOTIDE SEQUENCE</scope>
    <source>
        <strain evidence="3">PSN324</strain>
    </source>
</reference>
<keyword evidence="2" id="KW-1133">Transmembrane helix</keyword>
<dbReference type="AlphaFoldDB" id="A0AAV9HLK2"/>
<feature type="transmembrane region" description="Helical" evidence="2">
    <location>
        <begin position="38"/>
        <end position="59"/>
    </location>
</feature>
<evidence type="ECO:0000256" key="2">
    <source>
        <dbReference type="SAM" id="Phobius"/>
    </source>
</evidence>
<evidence type="ECO:0000313" key="4">
    <source>
        <dbReference type="Proteomes" id="UP001321749"/>
    </source>
</evidence>
<evidence type="ECO:0000313" key="3">
    <source>
        <dbReference type="EMBL" id="KAK4460237.1"/>
    </source>
</evidence>
<keyword evidence="2" id="KW-0472">Membrane</keyword>
<accession>A0AAV9HLK2</accession>
<feature type="compositionally biased region" description="Low complexity" evidence="1">
    <location>
        <begin position="192"/>
        <end position="201"/>
    </location>
</feature>
<reference evidence="3" key="1">
    <citation type="journal article" date="2023" name="Mol. Phylogenet. Evol.">
        <title>Genome-scale phylogeny and comparative genomics of the fungal order Sordariales.</title>
        <authorList>
            <person name="Hensen N."/>
            <person name="Bonometti L."/>
            <person name="Westerberg I."/>
            <person name="Brannstrom I.O."/>
            <person name="Guillou S."/>
            <person name="Cros-Aarteil S."/>
            <person name="Calhoun S."/>
            <person name="Haridas S."/>
            <person name="Kuo A."/>
            <person name="Mondo S."/>
            <person name="Pangilinan J."/>
            <person name="Riley R."/>
            <person name="LaButti K."/>
            <person name="Andreopoulos B."/>
            <person name="Lipzen A."/>
            <person name="Chen C."/>
            <person name="Yan M."/>
            <person name="Daum C."/>
            <person name="Ng V."/>
            <person name="Clum A."/>
            <person name="Steindorff A."/>
            <person name="Ohm R.A."/>
            <person name="Martin F."/>
            <person name="Silar P."/>
            <person name="Natvig D.O."/>
            <person name="Lalanne C."/>
            <person name="Gautier V."/>
            <person name="Ament-Velasquez S.L."/>
            <person name="Kruys A."/>
            <person name="Hutchinson M.I."/>
            <person name="Powell A.J."/>
            <person name="Barry K."/>
            <person name="Miller A.N."/>
            <person name="Grigoriev I.V."/>
            <person name="Debuchy R."/>
            <person name="Gladieux P."/>
            <person name="Hiltunen Thoren M."/>
            <person name="Johannesson H."/>
        </authorList>
    </citation>
    <scope>NUCLEOTIDE SEQUENCE</scope>
    <source>
        <strain evidence="3">PSN324</strain>
    </source>
</reference>
<feature type="region of interest" description="Disordered" evidence="1">
    <location>
        <begin position="162"/>
        <end position="208"/>
    </location>
</feature>
<feature type="transmembrane region" description="Helical" evidence="2">
    <location>
        <begin position="111"/>
        <end position="135"/>
    </location>
</feature>
<keyword evidence="2" id="KW-0812">Transmembrane</keyword>
<dbReference type="Proteomes" id="UP001321749">
    <property type="component" value="Unassembled WGS sequence"/>
</dbReference>
<proteinExistence type="predicted"/>
<evidence type="ECO:0000256" key="1">
    <source>
        <dbReference type="SAM" id="MobiDB-lite"/>
    </source>
</evidence>
<organism evidence="3 4">
    <name type="scientific">Cladorrhinum samala</name>
    <dbReference type="NCBI Taxonomy" id="585594"/>
    <lineage>
        <taxon>Eukaryota</taxon>
        <taxon>Fungi</taxon>
        <taxon>Dikarya</taxon>
        <taxon>Ascomycota</taxon>
        <taxon>Pezizomycotina</taxon>
        <taxon>Sordariomycetes</taxon>
        <taxon>Sordariomycetidae</taxon>
        <taxon>Sordariales</taxon>
        <taxon>Podosporaceae</taxon>
        <taxon>Cladorrhinum</taxon>
    </lineage>
</organism>
<protein>
    <submittedName>
        <fullName evidence="3">Uncharacterized protein</fullName>
    </submittedName>
</protein>
<feature type="transmembrane region" description="Helical" evidence="2">
    <location>
        <begin position="71"/>
        <end position="91"/>
    </location>
</feature>
<name>A0AAV9HLK2_9PEZI</name>
<gene>
    <name evidence="3" type="ORF">QBC42DRAFT_272934</name>
</gene>
<keyword evidence="4" id="KW-1185">Reference proteome</keyword>
<sequence>MDSSTIPLPPGPVPVQCLTTTANALNTTSPEASSLQPVIFLFSTVYSILYTLTIFPFVWILRSFYSLISTILLHPLYSILYFVFSWIIWPLNILMTIFDIFEPLTIFFTNALVIGLFAGAAIAVAASSLTFLLGFMVPQNPAGKIPEPSSYLLLEEQERSREQQLQGGAAGDPKRSRTTGAAKSDNSKSDSDLSSSSPSSFESDDDLWNPSSLRARAARGAPVSNILPAAPGKTKQQKVVVGLLNETIHEEDSNSDIGG</sequence>
<dbReference type="EMBL" id="MU865017">
    <property type="protein sequence ID" value="KAK4460237.1"/>
    <property type="molecule type" value="Genomic_DNA"/>
</dbReference>